<dbReference type="Pfam" id="PF00669">
    <property type="entry name" value="Flagellin_N"/>
    <property type="match status" value="1"/>
</dbReference>
<feature type="region of interest" description="Disordered" evidence="4">
    <location>
        <begin position="31"/>
        <end position="58"/>
    </location>
</feature>
<proteinExistence type="inferred from homology"/>
<evidence type="ECO:0000259" key="6">
    <source>
        <dbReference type="Pfam" id="PF00700"/>
    </source>
</evidence>
<comment type="subcellular location">
    <subcellularLocation>
        <location evidence="1">Bacterial flagellum</location>
    </subcellularLocation>
</comment>
<evidence type="ECO:0000313" key="7">
    <source>
        <dbReference type="EMBL" id="MFC6154142.1"/>
    </source>
</evidence>
<dbReference type="NCBIfam" id="TIGR02550">
    <property type="entry name" value="flagell_flgL"/>
    <property type="match status" value="1"/>
</dbReference>
<feature type="domain" description="Flagellin N-terminal" evidence="5">
    <location>
        <begin position="7"/>
        <end position="132"/>
    </location>
</feature>
<keyword evidence="8" id="KW-1185">Reference proteome</keyword>
<keyword evidence="7" id="KW-0282">Flagellum</keyword>
<evidence type="ECO:0000256" key="2">
    <source>
        <dbReference type="ARBA" id="ARBA00005709"/>
    </source>
</evidence>
<dbReference type="Proteomes" id="UP001596098">
    <property type="component" value="Unassembled WGS sequence"/>
</dbReference>
<keyword evidence="7" id="KW-0966">Cell projection</keyword>
<organism evidence="7 8">
    <name type="scientific">Nocardioides yefusunii</name>
    <dbReference type="NCBI Taxonomy" id="2500546"/>
    <lineage>
        <taxon>Bacteria</taxon>
        <taxon>Bacillati</taxon>
        <taxon>Actinomycetota</taxon>
        <taxon>Actinomycetes</taxon>
        <taxon>Propionibacteriales</taxon>
        <taxon>Nocardioidaceae</taxon>
        <taxon>Nocardioides</taxon>
    </lineage>
</organism>
<feature type="compositionally biased region" description="Low complexity" evidence="4">
    <location>
        <begin position="42"/>
        <end position="52"/>
    </location>
</feature>
<protein>
    <submittedName>
        <fullName evidence="7">Flagellar hook-associated protein FlgL</fullName>
    </submittedName>
</protein>
<gene>
    <name evidence="7" type="primary">flgL</name>
    <name evidence="7" type="ORF">ACFPWU_10785</name>
</gene>
<dbReference type="InterPro" id="IPR013384">
    <property type="entry name" value="Flagell_FlgL"/>
</dbReference>
<sequence>MSINRVTQNMVTQRSLQGLQSSAARLAATQEQLTTGKLVNRPSDSPTSTTTSMRLRSNRADAEQFVRNASDGRGWLGQLDTTLQTSLNETRRARELVLQARSGAVTSVSSREALAVEVDQLRESLISLANTTYLGRPVFGGVTAGGVAFDADGTYVGTTTGEVTRTVAEGVTVRVDMDATAVYGPAGANLFADLEAASIAIRTGDDAGLATALDSLAAGMERLTAGLAEVGGRTNRVESSLDKARDRELSLRNQLSELEEVDIARVSMDLALGEVTYQAALSATARVIQPSLLDYLR</sequence>
<name>A0ABW1QZ62_9ACTN</name>
<keyword evidence="7" id="KW-0969">Cilium</keyword>
<dbReference type="InterPro" id="IPR001029">
    <property type="entry name" value="Flagellin_N"/>
</dbReference>
<evidence type="ECO:0000259" key="5">
    <source>
        <dbReference type="Pfam" id="PF00669"/>
    </source>
</evidence>
<evidence type="ECO:0000313" key="8">
    <source>
        <dbReference type="Proteomes" id="UP001596098"/>
    </source>
</evidence>
<comment type="similarity">
    <text evidence="2">Belongs to the bacterial flagellin family.</text>
</comment>
<evidence type="ECO:0000256" key="4">
    <source>
        <dbReference type="SAM" id="MobiDB-lite"/>
    </source>
</evidence>
<dbReference type="PANTHER" id="PTHR42792">
    <property type="entry name" value="FLAGELLIN"/>
    <property type="match status" value="1"/>
</dbReference>
<dbReference type="Gene3D" id="1.20.1330.10">
    <property type="entry name" value="f41 fragment of flagellin, N-terminal domain"/>
    <property type="match status" value="1"/>
</dbReference>
<dbReference type="Pfam" id="PF00700">
    <property type="entry name" value="Flagellin_C"/>
    <property type="match status" value="1"/>
</dbReference>
<evidence type="ECO:0000256" key="1">
    <source>
        <dbReference type="ARBA" id="ARBA00004365"/>
    </source>
</evidence>
<dbReference type="InterPro" id="IPR001492">
    <property type="entry name" value="Flagellin"/>
</dbReference>
<comment type="caution">
    <text evidence="7">The sequence shown here is derived from an EMBL/GenBank/DDBJ whole genome shotgun (WGS) entry which is preliminary data.</text>
</comment>
<evidence type="ECO:0000256" key="3">
    <source>
        <dbReference type="ARBA" id="ARBA00023143"/>
    </source>
</evidence>
<dbReference type="EMBL" id="JBHSQI010000005">
    <property type="protein sequence ID" value="MFC6154142.1"/>
    <property type="molecule type" value="Genomic_DNA"/>
</dbReference>
<reference evidence="8" key="1">
    <citation type="journal article" date="2019" name="Int. J. Syst. Evol. Microbiol.">
        <title>The Global Catalogue of Microorganisms (GCM) 10K type strain sequencing project: providing services to taxonomists for standard genome sequencing and annotation.</title>
        <authorList>
            <consortium name="The Broad Institute Genomics Platform"/>
            <consortium name="The Broad Institute Genome Sequencing Center for Infectious Disease"/>
            <person name="Wu L."/>
            <person name="Ma J."/>
        </authorList>
    </citation>
    <scope>NUCLEOTIDE SEQUENCE [LARGE SCALE GENOMIC DNA]</scope>
    <source>
        <strain evidence="8">DFY28</strain>
    </source>
</reference>
<feature type="domain" description="Flagellin C-terminal" evidence="6">
    <location>
        <begin position="220"/>
        <end position="296"/>
    </location>
</feature>
<accession>A0ABW1QZ62</accession>
<dbReference type="SUPFAM" id="SSF64518">
    <property type="entry name" value="Phase 1 flagellin"/>
    <property type="match status" value="1"/>
</dbReference>
<keyword evidence="3" id="KW-0975">Bacterial flagellum</keyword>
<dbReference type="InterPro" id="IPR046358">
    <property type="entry name" value="Flagellin_C"/>
</dbReference>
<dbReference type="RefSeq" id="WP_128221662.1">
    <property type="nucleotide sequence ID" value="NZ_CP034929.1"/>
</dbReference>
<dbReference type="PANTHER" id="PTHR42792:SF1">
    <property type="entry name" value="FLAGELLAR HOOK-ASSOCIATED PROTEIN 3"/>
    <property type="match status" value="1"/>
</dbReference>